<dbReference type="InterPro" id="IPR012677">
    <property type="entry name" value="Nucleotide-bd_a/b_plait_sf"/>
</dbReference>
<reference evidence="6" key="1">
    <citation type="journal article" date="2015" name="J. Med. Entomol.">
        <title>A Deep Insight Into the Sialotranscriptome of the Chagas Disease Vector, Panstrongylus megistus (Hemiptera: Heteroptera).</title>
        <authorList>
            <person name="Ribeiro J.M."/>
            <person name="Schwarz A."/>
            <person name="Francischetti I.M."/>
        </authorList>
    </citation>
    <scope>NUCLEOTIDE SEQUENCE</scope>
    <source>
        <tissue evidence="6">Salivary glands</tissue>
    </source>
</reference>
<sequence length="381" mass="41452">MTNSEMEVDHSDESCASKTNLIVNYLPPEITLGAFVKIFQPVGKIDSFRLVKDKDTGENLGYGFINYCRKEDAEVAVKTLNGIHVSNKTIRVAYARPDAPKSVNLFVSGLPPTMHLHELKNLFSEYGRVITTRLLLDDNKTVGGGVQKVNALGFVRFEEKADAERAIAELNGIMLEGSTEPLTVMFPTENAKRLNASFAEFIKGKTKKVATTLKLKSKTGAGGKEGIPINKGVNRYSPMGNVGYTPSAQVGNGFTPPATIGNGFIHPTPMGNGYTAQPLGNFLFPVGTPMGNLPSTNQGHVVYIFGLDESSSDAILWELFGRFGSIQSAKVVKDPVTDKCKGFGFVTMYNYEDAQKAIQVLNGCQHGNRRLQVSFKTKKNA</sequence>
<dbReference type="PANTHER" id="PTHR10352">
    <property type="entry name" value="EUKARYOTIC TRANSLATION INITIATION FACTOR 3 SUBUNIT G"/>
    <property type="match status" value="1"/>
</dbReference>
<evidence type="ECO:0000256" key="3">
    <source>
        <dbReference type="ARBA" id="ARBA00022884"/>
    </source>
</evidence>
<keyword evidence="3 4" id="KW-0694">RNA-binding</keyword>
<dbReference type="InterPro" id="IPR000504">
    <property type="entry name" value="RRM_dom"/>
</dbReference>
<evidence type="ECO:0000259" key="5">
    <source>
        <dbReference type="PROSITE" id="PS50102"/>
    </source>
</evidence>
<feature type="domain" description="RRM" evidence="5">
    <location>
        <begin position="19"/>
        <end position="97"/>
    </location>
</feature>
<dbReference type="PROSITE" id="PS50102">
    <property type="entry name" value="RRM"/>
    <property type="match status" value="3"/>
</dbReference>
<dbReference type="InterPro" id="IPR002343">
    <property type="entry name" value="Hud_Sxl_RNA"/>
</dbReference>
<evidence type="ECO:0000256" key="1">
    <source>
        <dbReference type="ARBA" id="ARBA00006266"/>
    </source>
</evidence>
<dbReference type="InterPro" id="IPR006548">
    <property type="entry name" value="ELAD_HU_SF"/>
</dbReference>
<dbReference type="GO" id="GO:1990904">
    <property type="term" value="C:ribonucleoprotein complex"/>
    <property type="evidence" value="ECO:0007669"/>
    <property type="project" value="InterPro"/>
</dbReference>
<keyword evidence="2" id="KW-0677">Repeat</keyword>
<dbReference type="SMART" id="SM00360">
    <property type="entry name" value="RRM"/>
    <property type="match status" value="3"/>
</dbReference>
<dbReference type="GO" id="GO:0003729">
    <property type="term" value="F:mRNA binding"/>
    <property type="evidence" value="ECO:0007669"/>
    <property type="project" value="UniProtKB-ARBA"/>
</dbReference>
<dbReference type="GO" id="GO:0009967">
    <property type="term" value="P:positive regulation of signal transduction"/>
    <property type="evidence" value="ECO:0007669"/>
    <property type="project" value="UniProtKB-ARBA"/>
</dbReference>
<accession>A0A069DYT8</accession>
<dbReference type="PRINTS" id="PR00961">
    <property type="entry name" value="HUDSXLRNA"/>
</dbReference>
<dbReference type="NCBIfam" id="TIGR01661">
    <property type="entry name" value="ELAV_HUD_SF"/>
    <property type="match status" value="1"/>
</dbReference>
<evidence type="ECO:0000256" key="4">
    <source>
        <dbReference type="PROSITE-ProRule" id="PRU00176"/>
    </source>
</evidence>
<protein>
    <submittedName>
        <fullName evidence="6">Putative elav/hud family splicing factor</fullName>
    </submittedName>
</protein>
<proteinExistence type="evidence at transcript level"/>
<evidence type="ECO:0000256" key="2">
    <source>
        <dbReference type="ARBA" id="ARBA00022737"/>
    </source>
</evidence>
<dbReference type="GO" id="GO:0010629">
    <property type="term" value="P:negative regulation of gene expression"/>
    <property type="evidence" value="ECO:0007669"/>
    <property type="project" value="UniProtKB-ARBA"/>
</dbReference>
<organism evidence="6">
    <name type="scientific">Panstrongylus megistus</name>
    <dbReference type="NCBI Taxonomy" id="65343"/>
    <lineage>
        <taxon>Eukaryota</taxon>
        <taxon>Metazoa</taxon>
        <taxon>Ecdysozoa</taxon>
        <taxon>Arthropoda</taxon>
        <taxon>Hexapoda</taxon>
        <taxon>Insecta</taxon>
        <taxon>Pterygota</taxon>
        <taxon>Neoptera</taxon>
        <taxon>Paraneoptera</taxon>
        <taxon>Hemiptera</taxon>
        <taxon>Heteroptera</taxon>
        <taxon>Panheteroptera</taxon>
        <taxon>Cimicomorpha</taxon>
        <taxon>Reduviidae</taxon>
        <taxon>Triatominae</taxon>
        <taxon>Panstrongylus</taxon>
    </lineage>
</organism>
<feature type="domain" description="RRM" evidence="5">
    <location>
        <begin position="300"/>
        <end position="378"/>
    </location>
</feature>
<dbReference type="GO" id="GO:0005737">
    <property type="term" value="C:cytoplasm"/>
    <property type="evidence" value="ECO:0007669"/>
    <property type="project" value="UniProtKB-ARBA"/>
</dbReference>
<evidence type="ECO:0000313" key="6">
    <source>
        <dbReference type="EMBL" id="JAC87074.1"/>
    </source>
</evidence>
<dbReference type="AlphaFoldDB" id="A0A069DYT8"/>
<dbReference type="InterPro" id="IPR035979">
    <property type="entry name" value="RBD_domain_sf"/>
</dbReference>
<dbReference type="Pfam" id="PF00076">
    <property type="entry name" value="RRM_1"/>
    <property type="match status" value="3"/>
</dbReference>
<feature type="domain" description="RRM" evidence="5">
    <location>
        <begin position="103"/>
        <end position="189"/>
    </location>
</feature>
<comment type="similarity">
    <text evidence="1">Belongs to the RRM elav family.</text>
</comment>
<name>A0A069DYT8_9HEMI</name>
<dbReference type="FunFam" id="3.30.70.330:FF:000383">
    <property type="entry name" value="Sex lethal, isoform D"/>
    <property type="match status" value="1"/>
</dbReference>
<dbReference type="EMBL" id="GBGD01001815">
    <property type="protein sequence ID" value="JAC87074.1"/>
    <property type="molecule type" value="mRNA"/>
</dbReference>
<dbReference type="SUPFAM" id="SSF54928">
    <property type="entry name" value="RNA-binding domain, RBD"/>
    <property type="match status" value="2"/>
</dbReference>
<dbReference type="Gene3D" id="3.30.70.330">
    <property type="match status" value="3"/>
</dbReference>